<organism evidence="9 10">
    <name type="scientific">Cryobacterium shii</name>
    <dbReference type="NCBI Taxonomy" id="1259235"/>
    <lineage>
        <taxon>Bacteria</taxon>
        <taxon>Bacillati</taxon>
        <taxon>Actinomycetota</taxon>
        <taxon>Actinomycetes</taxon>
        <taxon>Micrococcales</taxon>
        <taxon>Microbacteriaceae</taxon>
        <taxon>Cryobacterium</taxon>
    </lineage>
</organism>
<dbReference type="GO" id="GO:0003677">
    <property type="term" value="F:DNA binding"/>
    <property type="evidence" value="ECO:0007669"/>
    <property type="project" value="UniProtKB-KW"/>
</dbReference>
<dbReference type="GO" id="GO:0004386">
    <property type="term" value="F:helicase activity"/>
    <property type="evidence" value="ECO:0007669"/>
    <property type="project" value="UniProtKB-KW"/>
</dbReference>
<sequence length="587" mass="62524">MSDRDETYVGRVRHVLGSQITVELDPGLAGIAPIYRGQLQQIGQIGSLVRLPQGMVDLIATVTLVGISELTAGLGPRENSSAGERWLQVQLLGEVDRGTRQFRRGVGSYPGLDDPVHFARREELEAVYPPSSTSHIRIGRLSAAETVPVALDVNKLVVRHSAVVGSTGSGKTSAVASLLQGFANGHWPAANIVVIDSHGEYSHALSGHASVRSVLGPESGRLHVPYWALPAEDILRAFTGSSGGPTTQKTWATLVAEERRKFVNAASWLHLDPHAITADTPVPFDVREAWLQLDSENRETRQTKANPDSICLEVAGDASTLTSAIYTPHGPAGSPPMQGPFFGVHGSTPELLRLGLLDPRLAFMLEPAGTIDGPDPLVDAVDSWIGGTAPVSVLDFNGVPDSAAELAIGVILKLLFDVAIRTPSGIDGIGRPSPILIVLEEAHRYLGDKAAPIARDAANRIAREGRKYGVGLMLVTQRPSDLPDTALAQCGTIIALRLSNSADQGRIRTALPDSVVGLAETLPSLRTGEAIISGEALVLPTRVVLDRPNPLPLAEDPSLEPWRTNAGTRGVSGALARWRGIYEQERE</sequence>
<dbReference type="InterPro" id="IPR027417">
    <property type="entry name" value="P-loop_NTPase"/>
</dbReference>
<evidence type="ECO:0000256" key="6">
    <source>
        <dbReference type="ARBA" id="ARBA00023235"/>
    </source>
</evidence>
<dbReference type="SUPFAM" id="SSF52540">
    <property type="entry name" value="P-loop containing nucleoside triphosphate hydrolases"/>
    <property type="match status" value="1"/>
</dbReference>
<feature type="domain" description="Helicase HerA-like C-terminal" evidence="8">
    <location>
        <begin position="435"/>
        <end position="533"/>
    </location>
</feature>
<keyword evidence="3" id="KW-0347">Helicase</keyword>
<dbReference type="PANTHER" id="PTHR42957">
    <property type="entry name" value="HELICASE MJ1565-RELATED"/>
    <property type="match status" value="1"/>
</dbReference>
<accession>A0AAQ2C9C7</accession>
<keyword evidence="4 9" id="KW-0067">ATP-binding</keyword>
<evidence type="ECO:0000256" key="2">
    <source>
        <dbReference type="ARBA" id="ARBA00022801"/>
    </source>
</evidence>
<keyword evidence="2" id="KW-0378">Hydrolase</keyword>
<dbReference type="InterPro" id="IPR033186">
    <property type="entry name" value="HerA_C"/>
</dbReference>
<keyword evidence="10" id="KW-1185">Reference proteome</keyword>
<gene>
    <name evidence="9" type="ORF">E3O49_00045</name>
</gene>
<evidence type="ECO:0000259" key="8">
    <source>
        <dbReference type="Pfam" id="PF05872"/>
    </source>
</evidence>
<dbReference type="Pfam" id="PF05872">
    <property type="entry name" value="HerA_C"/>
    <property type="match status" value="1"/>
</dbReference>
<keyword evidence="5" id="KW-0238">DNA-binding</keyword>
<proteinExistence type="predicted"/>
<name>A0AAQ2C9C7_9MICO</name>
<dbReference type="Pfam" id="PF01935">
    <property type="entry name" value="DUF87"/>
    <property type="match status" value="1"/>
</dbReference>
<dbReference type="Proteomes" id="UP000297403">
    <property type="component" value="Unassembled WGS sequence"/>
</dbReference>
<dbReference type="InterPro" id="IPR002789">
    <property type="entry name" value="HerA_central"/>
</dbReference>
<dbReference type="InterPro" id="IPR008571">
    <property type="entry name" value="HerA-like"/>
</dbReference>
<evidence type="ECO:0000256" key="3">
    <source>
        <dbReference type="ARBA" id="ARBA00022806"/>
    </source>
</evidence>
<dbReference type="GO" id="GO:0016787">
    <property type="term" value="F:hydrolase activity"/>
    <property type="evidence" value="ECO:0007669"/>
    <property type="project" value="UniProtKB-KW"/>
</dbReference>
<dbReference type="GO" id="GO:0005524">
    <property type="term" value="F:ATP binding"/>
    <property type="evidence" value="ECO:0007669"/>
    <property type="project" value="UniProtKB-KW"/>
</dbReference>
<keyword evidence="1" id="KW-0547">Nucleotide-binding</keyword>
<feature type="domain" description="Helicase HerA central" evidence="7">
    <location>
        <begin position="136"/>
        <end position="306"/>
    </location>
</feature>
<evidence type="ECO:0000313" key="10">
    <source>
        <dbReference type="Proteomes" id="UP000297403"/>
    </source>
</evidence>
<evidence type="ECO:0000313" key="9">
    <source>
        <dbReference type="EMBL" id="TFC53301.1"/>
    </source>
</evidence>
<evidence type="ECO:0000256" key="1">
    <source>
        <dbReference type="ARBA" id="ARBA00022741"/>
    </source>
</evidence>
<evidence type="ECO:0000259" key="7">
    <source>
        <dbReference type="Pfam" id="PF01935"/>
    </source>
</evidence>
<keyword evidence="6" id="KW-0413">Isomerase</keyword>
<dbReference type="PANTHER" id="PTHR42957:SF1">
    <property type="entry name" value="HELICASE MJ1565-RELATED"/>
    <property type="match status" value="1"/>
</dbReference>
<reference evidence="9 10" key="1">
    <citation type="submission" date="2019-03" db="EMBL/GenBank/DDBJ databases">
        <title>Genomics of glacier-inhabiting Cryobacterium strains.</title>
        <authorList>
            <person name="Liu Q."/>
            <person name="Xin Y.-H."/>
        </authorList>
    </citation>
    <scope>NUCLEOTIDE SEQUENCE [LARGE SCALE GENOMIC DNA]</scope>
    <source>
        <strain evidence="10">TMT1-22</strain>
    </source>
</reference>
<dbReference type="EMBL" id="SOFY01000001">
    <property type="protein sequence ID" value="TFC53301.1"/>
    <property type="molecule type" value="Genomic_DNA"/>
</dbReference>
<comment type="caution">
    <text evidence="9">The sequence shown here is derived from an EMBL/GenBank/DDBJ whole genome shotgun (WGS) entry which is preliminary data.</text>
</comment>
<protein>
    <submittedName>
        <fullName evidence="9">ATP-binding protein</fullName>
    </submittedName>
</protein>
<evidence type="ECO:0000256" key="5">
    <source>
        <dbReference type="ARBA" id="ARBA00023125"/>
    </source>
</evidence>
<dbReference type="Gene3D" id="3.40.50.300">
    <property type="entry name" value="P-loop containing nucleotide triphosphate hydrolases"/>
    <property type="match status" value="2"/>
</dbReference>
<dbReference type="AlphaFoldDB" id="A0AAQ2C9C7"/>
<evidence type="ECO:0000256" key="4">
    <source>
        <dbReference type="ARBA" id="ARBA00022840"/>
    </source>
</evidence>